<dbReference type="Proteomes" id="UP000765224">
    <property type="component" value="Unassembled WGS sequence"/>
</dbReference>
<proteinExistence type="predicted"/>
<evidence type="ECO:0000313" key="1">
    <source>
        <dbReference type="EMBL" id="MBV4457865.1"/>
    </source>
</evidence>
<sequence length="80" mass="8564">MADMEKMRASIADILSIPLDELKGDTLLESSDFWDSMARISIVALVFETTGTTISGEEIEGVVTVQDIFDLAAGKVKGVA</sequence>
<dbReference type="Gene3D" id="1.10.1200.10">
    <property type="entry name" value="ACP-like"/>
    <property type="match status" value="1"/>
</dbReference>
<reference evidence="1 2" key="1">
    <citation type="submission" date="2021-06" db="EMBL/GenBank/DDBJ databases">
        <title>Updating the genus Pseudomonas: Description of 43 new species and partition of the Pseudomonas putida group.</title>
        <authorList>
            <person name="Girard L."/>
            <person name="Lood C."/>
            <person name="Vandamme P."/>
            <person name="Rokni-Zadeh H."/>
            <person name="Van Noort V."/>
            <person name="Hofte M."/>
            <person name="Lavigne R."/>
            <person name="De Mot R."/>
        </authorList>
    </citation>
    <scope>NUCLEOTIDE SEQUENCE [LARGE SCALE GENOMIC DNA]</scope>
    <source>
        <strain evidence="1 2">COR58</strain>
    </source>
</reference>
<dbReference type="RefSeq" id="WP_085579971.1">
    <property type="nucleotide sequence ID" value="NZ_JAHSTS010000001.1"/>
</dbReference>
<dbReference type="InterPro" id="IPR036736">
    <property type="entry name" value="ACP-like_sf"/>
</dbReference>
<dbReference type="EMBL" id="JAHSTS010000001">
    <property type="protein sequence ID" value="MBV4457865.1"/>
    <property type="molecule type" value="Genomic_DNA"/>
</dbReference>
<dbReference type="SUPFAM" id="SSF47336">
    <property type="entry name" value="ACP-like"/>
    <property type="match status" value="1"/>
</dbReference>
<comment type="caution">
    <text evidence="1">The sequence shown here is derived from an EMBL/GenBank/DDBJ whole genome shotgun (WGS) entry which is preliminary data.</text>
</comment>
<evidence type="ECO:0000313" key="2">
    <source>
        <dbReference type="Proteomes" id="UP000765224"/>
    </source>
</evidence>
<keyword evidence="2" id="KW-1185">Reference proteome</keyword>
<gene>
    <name evidence="1" type="ORF">KVG96_07910</name>
</gene>
<organism evidence="1 2">
    <name type="scientific">Pseudomonas ekonensis</name>
    <dbReference type="NCBI Taxonomy" id="2842353"/>
    <lineage>
        <taxon>Bacteria</taxon>
        <taxon>Pseudomonadati</taxon>
        <taxon>Pseudomonadota</taxon>
        <taxon>Gammaproteobacteria</taxon>
        <taxon>Pseudomonadales</taxon>
        <taxon>Pseudomonadaceae</taxon>
        <taxon>Pseudomonas</taxon>
    </lineage>
</organism>
<protein>
    <submittedName>
        <fullName evidence="1">Acyl carrier protein</fullName>
    </submittedName>
</protein>
<name>A0ABS6PBM2_9PSED</name>
<accession>A0ABS6PBM2</accession>